<organism evidence="6 7">
    <name type="scientific">Alkalibacterium kapii</name>
    <dbReference type="NCBI Taxonomy" id="426704"/>
    <lineage>
        <taxon>Bacteria</taxon>
        <taxon>Bacillati</taxon>
        <taxon>Bacillota</taxon>
        <taxon>Bacilli</taxon>
        <taxon>Lactobacillales</taxon>
        <taxon>Carnobacteriaceae</taxon>
        <taxon>Alkalibacterium</taxon>
    </lineage>
</organism>
<dbReference type="SUPFAM" id="SSF56281">
    <property type="entry name" value="Metallo-hydrolase/oxidoreductase"/>
    <property type="match status" value="1"/>
</dbReference>
<proteinExistence type="inferred from homology"/>
<dbReference type="GO" id="GO:0016787">
    <property type="term" value="F:hydrolase activity"/>
    <property type="evidence" value="ECO:0007669"/>
    <property type="project" value="UniProtKB-KW"/>
</dbReference>
<feature type="domain" description="Metallo-beta-lactamase" evidence="5">
    <location>
        <begin position="50"/>
        <end position="250"/>
    </location>
</feature>
<accession>A0A511ASG7</accession>
<dbReference type="Pfam" id="PF00753">
    <property type="entry name" value="Lactamase_B"/>
    <property type="match status" value="1"/>
</dbReference>
<evidence type="ECO:0000313" key="6">
    <source>
        <dbReference type="EMBL" id="GEK91144.1"/>
    </source>
</evidence>
<dbReference type="SMART" id="SM00849">
    <property type="entry name" value="Lactamase_B"/>
    <property type="match status" value="1"/>
</dbReference>
<dbReference type="InterPro" id="IPR001279">
    <property type="entry name" value="Metallo-B-lactamas"/>
</dbReference>
<evidence type="ECO:0000256" key="1">
    <source>
        <dbReference type="ARBA" id="ARBA00007749"/>
    </source>
</evidence>
<dbReference type="OrthoDB" id="9802897at2"/>
<dbReference type="AlphaFoldDB" id="A0A511ASG7"/>
<keyword evidence="2" id="KW-0479">Metal-binding</keyword>
<dbReference type="Proteomes" id="UP000321662">
    <property type="component" value="Unassembled WGS sequence"/>
</dbReference>
<protein>
    <submittedName>
        <fullName evidence="6">Putative quorum-quenching lactonase YtnP</fullName>
    </submittedName>
</protein>
<evidence type="ECO:0000313" key="7">
    <source>
        <dbReference type="Proteomes" id="UP000321662"/>
    </source>
</evidence>
<dbReference type="InterPro" id="IPR036866">
    <property type="entry name" value="RibonucZ/Hydroxyglut_hydro"/>
</dbReference>
<dbReference type="InterPro" id="IPR051013">
    <property type="entry name" value="MBL_superfamily_lactonases"/>
</dbReference>
<comment type="caution">
    <text evidence="6">The sequence shown here is derived from an EMBL/GenBank/DDBJ whole genome shotgun (WGS) entry which is preliminary data.</text>
</comment>
<dbReference type="EMBL" id="BJUY01000006">
    <property type="protein sequence ID" value="GEK91144.1"/>
    <property type="molecule type" value="Genomic_DNA"/>
</dbReference>
<keyword evidence="4" id="KW-0862">Zinc</keyword>
<gene>
    <name evidence="6" type="primary">ytnP</name>
    <name evidence="6" type="ORF">AKA01nite_07660</name>
</gene>
<evidence type="ECO:0000259" key="5">
    <source>
        <dbReference type="SMART" id="SM00849"/>
    </source>
</evidence>
<sequence length="285" mass="33055">MDKLIFHDMTLYWLDGGVVSFDGGAIFGVVPKPLWYKKYPANEKNQITHATEPILIQYQGKNYLIDTGIGKGKLTEKQKRNFGVKEESHIDENLNTLGLTKSDIDGVLMTHMHFDHASGLTHEEDGVFVSSYPKAVIYMTETEWDEVRHPNIRSKSSYWKKNWEAIQGQVETFKKEREIIPGITMYHTGGHSKGHAVVKLDQNGETLMHMADIMASTAHQNPLWVMAYDDYPMDSVYAKEKWMKHAYKNHYTFIFYHDAYYRMVQWDENGKDIVDFMRRSKKSSG</sequence>
<comment type="similarity">
    <text evidence="1">Belongs to the metallo-beta-lactamase superfamily.</text>
</comment>
<evidence type="ECO:0000256" key="4">
    <source>
        <dbReference type="ARBA" id="ARBA00022833"/>
    </source>
</evidence>
<dbReference type="CDD" id="cd07728">
    <property type="entry name" value="YtnP-like_MBL-fold"/>
    <property type="match status" value="1"/>
</dbReference>
<dbReference type="PANTHER" id="PTHR42978">
    <property type="entry name" value="QUORUM-QUENCHING LACTONASE YTNP-RELATED-RELATED"/>
    <property type="match status" value="1"/>
</dbReference>
<dbReference type="GO" id="GO:0046872">
    <property type="term" value="F:metal ion binding"/>
    <property type="evidence" value="ECO:0007669"/>
    <property type="project" value="UniProtKB-KW"/>
</dbReference>
<reference evidence="6 7" key="1">
    <citation type="submission" date="2019-07" db="EMBL/GenBank/DDBJ databases">
        <title>Whole genome shotgun sequence of Alkalibacterium kapii NBRC 103247.</title>
        <authorList>
            <person name="Hosoyama A."/>
            <person name="Uohara A."/>
            <person name="Ohji S."/>
            <person name="Ichikawa N."/>
        </authorList>
    </citation>
    <scope>NUCLEOTIDE SEQUENCE [LARGE SCALE GENOMIC DNA]</scope>
    <source>
        <strain evidence="6 7">NBRC 103247</strain>
    </source>
</reference>
<evidence type="ECO:0000256" key="3">
    <source>
        <dbReference type="ARBA" id="ARBA00022801"/>
    </source>
</evidence>
<dbReference type="PANTHER" id="PTHR42978:SF6">
    <property type="entry name" value="QUORUM-QUENCHING LACTONASE YTNP-RELATED"/>
    <property type="match status" value="1"/>
</dbReference>
<keyword evidence="7" id="KW-1185">Reference proteome</keyword>
<name>A0A511ASG7_9LACT</name>
<evidence type="ECO:0000256" key="2">
    <source>
        <dbReference type="ARBA" id="ARBA00022723"/>
    </source>
</evidence>
<dbReference type="Gene3D" id="3.60.15.10">
    <property type="entry name" value="Ribonuclease Z/Hydroxyacylglutathione hydrolase-like"/>
    <property type="match status" value="1"/>
</dbReference>
<dbReference type="RefSeq" id="WP_146923951.1">
    <property type="nucleotide sequence ID" value="NZ_BJUY01000006.1"/>
</dbReference>
<keyword evidence="3" id="KW-0378">Hydrolase</keyword>